<proteinExistence type="predicted"/>
<evidence type="ECO:0000313" key="3">
    <source>
        <dbReference type="Proteomes" id="UP000310158"/>
    </source>
</evidence>
<reference evidence="2 3" key="1">
    <citation type="submission" date="2019-02" db="EMBL/GenBank/DDBJ databases">
        <title>Genome sequencing of the rare red list fungi Bondarzewia mesenterica.</title>
        <authorList>
            <person name="Buettner E."/>
            <person name="Kellner H."/>
        </authorList>
    </citation>
    <scope>NUCLEOTIDE SEQUENCE [LARGE SCALE GENOMIC DNA]</scope>
    <source>
        <strain evidence="2 3">DSM 108281</strain>
    </source>
</reference>
<organism evidence="2 3">
    <name type="scientific">Bondarzewia mesenterica</name>
    <dbReference type="NCBI Taxonomy" id="1095465"/>
    <lineage>
        <taxon>Eukaryota</taxon>
        <taxon>Fungi</taxon>
        <taxon>Dikarya</taxon>
        <taxon>Basidiomycota</taxon>
        <taxon>Agaricomycotina</taxon>
        <taxon>Agaricomycetes</taxon>
        <taxon>Russulales</taxon>
        <taxon>Bondarzewiaceae</taxon>
        <taxon>Bondarzewia</taxon>
    </lineage>
</organism>
<comment type="caution">
    <text evidence="2">The sequence shown here is derived from an EMBL/GenBank/DDBJ whole genome shotgun (WGS) entry which is preliminary data.</text>
</comment>
<feature type="compositionally biased region" description="Polar residues" evidence="1">
    <location>
        <begin position="93"/>
        <end position="106"/>
    </location>
</feature>
<feature type="region of interest" description="Disordered" evidence="1">
    <location>
        <begin position="61"/>
        <end position="106"/>
    </location>
</feature>
<sequence>MQDEALEEAAAKALEIFEAITEEGHRQAMQEAAAEADWDEAAWQMILKGLAEAQWEASQQEVEELAMRQGQQCPAPPLPASRSSPAPPHEDASTNTSPIPQSPTSFTTYMHLPRLMTPSPDQTYATPSFIERFDLPIVVMKIELTPEGVIHYGHPTTALLVHPPPLLTDNTIMAEKDFHDAIMSLEQYA</sequence>
<dbReference type="Proteomes" id="UP000310158">
    <property type="component" value="Unassembled WGS sequence"/>
</dbReference>
<name>A0A4S4LMK4_9AGAM</name>
<dbReference type="EMBL" id="SGPL01000386">
    <property type="protein sequence ID" value="THH13117.1"/>
    <property type="molecule type" value="Genomic_DNA"/>
</dbReference>
<dbReference type="AlphaFoldDB" id="A0A4S4LMK4"/>
<evidence type="ECO:0000256" key="1">
    <source>
        <dbReference type="SAM" id="MobiDB-lite"/>
    </source>
</evidence>
<gene>
    <name evidence="2" type="ORF">EW146_g7070</name>
</gene>
<evidence type="ECO:0000313" key="2">
    <source>
        <dbReference type="EMBL" id="THH13117.1"/>
    </source>
</evidence>
<accession>A0A4S4LMK4</accession>
<keyword evidence="3" id="KW-1185">Reference proteome</keyword>
<protein>
    <submittedName>
        <fullName evidence="2">Uncharacterized protein</fullName>
    </submittedName>
</protein>